<feature type="region of interest" description="Disordered" evidence="6">
    <location>
        <begin position="975"/>
        <end position="998"/>
    </location>
</feature>
<feature type="compositionally biased region" description="Polar residues" evidence="6">
    <location>
        <begin position="705"/>
        <end position="722"/>
    </location>
</feature>
<dbReference type="PANTHER" id="PTHR31448:SF55">
    <property type="entry name" value="MYOSIN-BINDING PROTEIN 3-LIKE ISOFORM X1"/>
    <property type="match status" value="1"/>
</dbReference>
<protein>
    <recommendedName>
        <fullName evidence="8">GTD-binding domain-containing protein</fullName>
    </recommendedName>
</protein>
<dbReference type="AlphaFoldDB" id="A0A3Q7I4B6"/>
<dbReference type="OMA" id="EWFLMFL"/>
<feature type="region of interest" description="Disordered" evidence="6">
    <location>
        <begin position="792"/>
        <end position="849"/>
    </location>
</feature>
<evidence type="ECO:0000256" key="4">
    <source>
        <dbReference type="ARBA" id="ARBA00023136"/>
    </source>
</evidence>
<feature type="compositionally biased region" description="Polar residues" evidence="6">
    <location>
        <begin position="666"/>
        <end position="681"/>
    </location>
</feature>
<dbReference type="KEGG" id="sly:101245695"/>
<keyword evidence="4 7" id="KW-0472">Membrane</keyword>
<feature type="compositionally biased region" description="Basic and acidic residues" evidence="6">
    <location>
        <begin position="469"/>
        <end position="484"/>
    </location>
</feature>
<evidence type="ECO:0000256" key="3">
    <source>
        <dbReference type="ARBA" id="ARBA00022989"/>
    </source>
</evidence>
<feature type="region of interest" description="Disordered" evidence="6">
    <location>
        <begin position="1062"/>
        <end position="1100"/>
    </location>
</feature>
<dbReference type="PaxDb" id="4081-Solyc09g066140.2.1"/>
<organism evidence="9">
    <name type="scientific">Solanum lycopersicum</name>
    <name type="common">Tomato</name>
    <name type="synonym">Lycopersicon esculentum</name>
    <dbReference type="NCBI Taxonomy" id="4081"/>
    <lineage>
        <taxon>Eukaryota</taxon>
        <taxon>Viridiplantae</taxon>
        <taxon>Streptophyta</taxon>
        <taxon>Embryophyta</taxon>
        <taxon>Tracheophyta</taxon>
        <taxon>Spermatophyta</taxon>
        <taxon>Magnoliopsida</taxon>
        <taxon>eudicotyledons</taxon>
        <taxon>Gunneridae</taxon>
        <taxon>Pentapetalae</taxon>
        <taxon>asterids</taxon>
        <taxon>lamiids</taxon>
        <taxon>Solanales</taxon>
        <taxon>Solanaceae</taxon>
        <taxon>Solanoideae</taxon>
        <taxon>Solaneae</taxon>
        <taxon>Solanum</taxon>
        <taxon>Solanum subgen. Lycopersicon</taxon>
    </lineage>
</organism>
<keyword evidence="10" id="KW-1185">Reference proteome</keyword>
<name>A0A3Q7I4B6_SOLLC</name>
<dbReference type="PANTHER" id="PTHR31448">
    <property type="entry name" value="MYOSIN-BINDING PROTEIN 2"/>
    <property type="match status" value="1"/>
</dbReference>
<feature type="compositionally biased region" description="Polar residues" evidence="6">
    <location>
        <begin position="584"/>
        <end position="599"/>
    </location>
</feature>
<evidence type="ECO:0000256" key="7">
    <source>
        <dbReference type="SAM" id="Phobius"/>
    </source>
</evidence>
<proteinExistence type="predicted"/>
<evidence type="ECO:0000256" key="5">
    <source>
        <dbReference type="SAM" id="Coils"/>
    </source>
</evidence>
<keyword evidence="2 7" id="KW-0812">Transmembrane</keyword>
<dbReference type="GO" id="GO:0016020">
    <property type="term" value="C:membrane"/>
    <property type="evidence" value="ECO:0007669"/>
    <property type="project" value="UniProtKB-SubCell"/>
</dbReference>
<dbReference type="PROSITE" id="PS51775">
    <property type="entry name" value="GTD_BINDING"/>
    <property type="match status" value="1"/>
</dbReference>
<feature type="coiled-coil region" evidence="5">
    <location>
        <begin position="918"/>
        <end position="962"/>
    </location>
</feature>
<dbReference type="Proteomes" id="UP000004994">
    <property type="component" value="Chromosome 9"/>
</dbReference>
<feature type="domain" description="GTD-binding" evidence="8">
    <location>
        <begin position="855"/>
        <end position="953"/>
    </location>
</feature>
<dbReference type="EnsemblPlants" id="Solyc09g066140.3.1">
    <property type="protein sequence ID" value="Solyc09g066140.3.1"/>
    <property type="gene ID" value="Solyc09g066140.3"/>
</dbReference>
<feature type="compositionally biased region" description="Basic and acidic residues" evidence="6">
    <location>
        <begin position="805"/>
        <end position="815"/>
    </location>
</feature>
<evidence type="ECO:0000313" key="10">
    <source>
        <dbReference type="Proteomes" id="UP000004994"/>
    </source>
</evidence>
<feature type="transmembrane region" description="Helical" evidence="7">
    <location>
        <begin position="12"/>
        <end position="31"/>
    </location>
</feature>
<dbReference type="RefSeq" id="XP_004247345.1">
    <property type="nucleotide sequence ID" value="XM_004247297.5"/>
</dbReference>
<dbReference type="GeneID" id="101245695"/>
<sequence>MAAGGISSPGGFMTVLSYAVCEWFLMFMLFIDAALAQFIAKFASYYELQTPCMLCSRFNHILGDKKSGCYGSHLCRNHKEDVSFQVFCHIHGNLADVRAMCEECLVSFATENILIKESDNLMIDKLGNKSFIPTSPGPWNCSCCQKTWRARSSAQRLLQLTSVGFGASKANVKPPLPRAPGRSRFSRRDSFKKIRDKISGPESPRTRASALDPLSHVGYTELKITSDSESEIQMSDDEDGCSATRGKNDSRSEDNVPHDKGITQKLETDQPRQSSESKPYHLDQPRQLTVNSGKTVSFQASDDFVGHGLAELDWESLSPKTGASVLPEFISSYNVAHASNPLEDHHMSRESLTSNVFLPRISDLSALSELISVTKTPSLSTINIHQTDLTEANDEGSNLTEKNNAKAPVHLDEGAPPISNQKNQADLSVVSNGGIKVSDRLEEPSAITDSANAGEGMKSIPQLSTAVTDKSKTTSLRNHDRLGEPSEISDSVNAGEAMKSLPQLSTSVMDESQTPSLQNHDRLEEPKATSDSANAGEGMKSLPQLSTSVTDESQTTSLRNHDRLGEAKAISDSANAGEGMKSLPQLSTSVTDESQTTSLRNHDKLGEEKAISDSANAGEGMKSLPQLSTSVTDESQTTNIRNHDKLGEAKAISDSANAGEGMKSLPQLSTSVTDESQTTSLRNHDKLGEAKAISDSANAGEGMKSLTQRSTSVTDESQTTCLGNHDKLGEAKVISDSANAGEGMKSLPQRSTSVTDESQTTSLRNHDRLGEPSAISASVNAGEGMKSLPQLSASVMDESQTASLRNHDHGDDQQRSDASSSDGVHVVQTSTIKGRDDSGNESADGFSVSDIEDESIVDRLKRQIEHDQRYINSLYKELEEERSASAIATNQAMAMITRLQEEKASLHMEALQYLRMMEEQAEYDMEALERANDQLAEREKELQDMEEELLEYRNNIPDELSAEDPQKENKNLKEENVINENHSKEHVENKLNGSSDSKTIKVSKICDKPRQFNDSICNFEDEKLSISKHLENLEKKLSQISGRKASDNVPCNGCSERIKKDVDNQVKKQSNDAGSIYSQQEEEISSSTRNDFSKSNGGPIDKPAALDVENAFVSEKKNHVDNNNSKLSSLGGEVDGASIGNEISELSGRLQALEDDYKFLMHAFNSLQNGHEGIQLIQEITHQLQEIRKVEFDKR</sequence>
<reference evidence="9" key="2">
    <citation type="submission" date="2019-01" db="UniProtKB">
        <authorList>
            <consortium name="EnsemblPlants"/>
        </authorList>
    </citation>
    <scope>IDENTIFICATION</scope>
    <source>
        <strain evidence="9">cv. Heinz 1706</strain>
    </source>
</reference>
<evidence type="ECO:0000259" key="8">
    <source>
        <dbReference type="PROSITE" id="PS51775"/>
    </source>
</evidence>
<feature type="region of interest" description="Disordered" evidence="6">
    <location>
        <begin position="440"/>
        <end position="773"/>
    </location>
</feature>
<feature type="compositionally biased region" description="Basic and acidic residues" evidence="6">
    <location>
        <begin position="186"/>
        <end position="199"/>
    </location>
</feature>
<evidence type="ECO:0000256" key="2">
    <source>
        <dbReference type="ARBA" id="ARBA00022692"/>
    </source>
</evidence>
<feature type="region of interest" description="Disordered" evidence="6">
    <location>
        <begin position="169"/>
        <end position="286"/>
    </location>
</feature>
<dbReference type="OrthoDB" id="1047602at2759"/>
<evidence type="ECO:0000256" key="6">
    <source>
        <dbReference type="SAM" id="MobiDB-lite"/>
    </source>
</evidence>
<reference evidence="9" key="1">
    <citation type="journal article" date="2012" name="Nature">
        <title>The tomato genome sequence provides insights into fleshy fruit evolution.</title>
        <authorList>
            <consortium name="Tomato Genome Consortium"/>
        </authorList>
    </citation>
    <scope>NUCLEOTIDE SEQUENCE [LARGE SCALE GENOMIC DNA]</scope>
    <source>
        <strain evidence="9">cv. Heinz 1706</strain>
    </source>
</reference>
<feature type="compositionally biased region" description="Polar residues" evidence="6">
    <location>
        <begin position="502"/>
        <end position="518"/>
    </location>
</feature>
<feature type="compositionally biased region" description="Basic and acidic residues" evidence="6">
    <location>
        <begin position="600"/>
        <end position="611"/>
    </location>
</feature>
<dbReference type="Pfam" id="PF04576">
    <property type="entry name" value="Zein-binding"/>
    <property type="match status" value="1"/>
</dbReference>
<dbReference type="SMR" id="A0A3Q7I4B6"/>
<evidence type="ECO:0000256" key="1">
    <source>
        <dbReference type="ARBA" id="ARBA00004167"/>
    </source>
</evidence>
<feature type="compositionally biased region" description="Polar residues" evidence="6">
    <location>
        <begin position="792"/>
        <end position="804"/>
    </location>
</feature>
<dbReference type="InParanoid" id="A0A3Q7I4B6"/>
<feature type="compositionally biased region" description="Acidic residues" evidence="6">
    <location>
        <begin position="228"/>
        <end position="240"/>
    </location>
</feature>
<keyword evidence="5" id="KW-0175">Coiled coil</keyword>
<feature type="compositionally biased region" description="Polar residues" evidence="6">
    <location>
        <begin position="625"/>
        <end position="640"/>
    </location>
</feature>
<feature type="compositionally biased region" description="Polar residues" evidence="6">
    <location>
        <begin position="748"/>
        <end position="763"/>
    </location>
</feature>
<dbReference type="Gramene" id="Solyc09g066140.3.1">
    <property type="protein sequence ID" value="Solyc09g066140.3.1"/>
    <property type="gene ID" value="Solyc09g066140.3"/>
</dbReference>
<accession>A0A3Q7I4B6</accession>
<dbReference type="InterPro" id="IPR007656">
    <property type="entry name" value="GTD-bd"/>
</dbReference>
<feature type="compositionally biased region" description="Basic and acidic residues" evidence="6">
    <location>
        <begin position="246"/>
        <end position="270"/>
    </location>
</feature>
<feature type="compositionally biased region" description="Basic and acidic residues" evidence="6">
    <location>
        <begin position="519"/>
        <end position="528"/>
    </location>
</feature>
<keyword evidence="3 7" id="KW-1133">Transmembrane helix</keyword>
<feature type="compositionally biased region" description="Polar residues" evidence="6">
    <location>
        <begin position="543"/>
        <end position="558"/>
    </location>
</feature>
<dbReference type="GO" id="GO:0080115">
    <property type="term" value="F:myosin XI tail binding"/>
    <property type="evidence" value="ECO:0007669"/>
    <property type="project" value="UniProtKB-ARBA"/>
</dbReference>
<gene>
    <name evidence="9" type="primary">LOC101245695</name>
</gene>
<dbReference type="STRING" id="4081.A0A3Q7I4B6"/>
<feature type="compositionally biased region" description="Basic and acidic residues" evidence="6">
    <location>
        <begin position="975"/>
        <end position="989"/>
    </location>
</feature>
<dbReference type="InterPro" id="IPR039306">
    <property type="entry name" value="MYOB"/>
</dbReference>
<evidence type="ECO:0000313" key="9">
    <source>
        <dbReference type="EnsemblPlants" id="Solyc09g066140.3.1"/>
    </source>
</evidence>
<comment type="subcellular location">
    <subcellularLocation>
        <location evidence="1">Membrane</location>
        <topology evidence="1">Single-pass membrane protein</topology>
    </subcellularLocation>
</comment>